<dbReference type="GO" id="GO:0006272">
    <property type="term" value="P:leading strand elongation"/>
    <property type="evidence" value="ECO:0007669"/>
    <property type="project" value="TreeGrafter"/>
</dbReference>
<dbReference type="GO" id="GO:0006974">
    <property type="term" value="P:DNA damage response"/>
    <property type="evidence" value="ECO:0007669"/>
    <property type="project" value="TreeGrafter"/>
</dbReference>
<evidence type="ECO:0000313" key="4">
    <source>
        <dbReference type="EMBL" id="CEL64871.1"/>
    </source>
</evidence>
<organism evidence="4">
    <name type="scientific">Neospora caninum (strain Liverpool)</name>
    <dbReference type="NCBI Taxonomy" id="572307"/>
    <lineage>
        <taxon>Eukaryota</taxon>
        <taxon>Sar</taxon>
        <taxon>Alveolata</taxon>
        <taxon>Apicomplexa</taxon>
        <taxon>Conoidasida</taxon>
        <taxon>Coccidia</taxon>
        <taxon>Eucoccidiorida</taxon>
        <taxon>Eimeriorina</taxon>
        <taxon>Sarcocystidae</taxon>
        <taxon>Neospora</taxon>
    </lineage>
</organism>
<dbReference type="EMBL" id="LN714477">
    <property type="protein sequence ID" value="CEL64871.1"/>
    <property type="molecule type" value="Genomic_DNA"/>
</dbReference>
<dbReference type="CDD" id="cd22928">
    <property type="entry name" value="HFD_POLE3_DPB4"/>
    <property type="match status" value="1"/>
</dbReference>
<dbReference type="Gene3D" id="1.10.20.10">
    <property type="entry name" value="Histone, subunit A"/>
    <property type="match status" value="1"/>
</dbReference>
<feature type="region of interest" description="Disordered" evidence="3">
    <location>
        <begin position="1"/>
        <end position="50"/>
    </location>
</feature>
<evidence type="ECO:0000256" key="1">
    <source>
        <dbReference type="ARBA" id="ARBA00004123"/>
    </source>
</evidence>
<keyword evidence="2" id="KW-0539">Nucleus</keyword>
<dbReference type="GO" id="GO:0008623">
    <property type="term" value="C:CHRAC"/>
    <property type="evidence" value="ECO:0007669"/>
    <property type="project" value="TreeGrafter"/>
</dbReference>
<comment type="subcellular location">
    <subcellularLocation>
        <location evidence="1">Nucleus</location>
    </subcellularLocation>
</comment>
<name>A0A0F7U6X5_NEOCL</name>
<dbReference type="AlphaFoldDB" id="A0A0F7U6X5"/>
<dbReference type="GO" id="GO:0046982">
    <property type="term" value="F:protein heterodimerization activity"/>
    <property type="evidence" value="ECO:0007669"/>
    <property type="project" value="InterPro"/>
</dbReference>
<gene>
    <name evidence="4" type="ORF">BN1204_007410</name>
</gene>
<dbReference type="PANTHER" id="PTHR46172:SF1">
    <property type="entry name" value="DNA POLYMERASE EPSILON SUBUNIT 3"/>
    <property type="match status" value="1"/>
</dbReference>
<dbReference type="GO" id="GO:0031490">
    <property type="term" value="F:chromatin DNA binding"/>
    <property type="evidence" value="ECO:0007669"/>
    <property type="project" value="TreeGrafter"/>
</dbReference>
<dbReference type="InterPro" id="IPR009072">
    <property type="entry name" value="Histone-fold"/>
</dbReference>
<dbReference type="InterPro" id="IPR051377">
    <property type="entry name" value="DNA_Pol-Epsilon_Subunit"/>
</dbReference>
<proteinExistence type="predicted"/>
<feature type="region of interest" description="Disordered" evidence="3">
    <location>
        <begin position="169"/>
        <end position="219"/>
    </location>
</feature>
<dbReference type="PANTHER" id="PTHR46172">
    <property type="entry name" value="DNA POLYMERASE EPSILON SUBUNIT 3"/>
    <property type="match status" value="1"/>
</dbReference>
<feature type="compositionally biased region" description="Basic and acidic residues" evidence="3">
    <location>
        <begin position="176"/>
        <end position="194"/>
    </location>
</feature>
<protein>
    <submittedName>
        <fullName evidence="4">DNA polymerase epsilon p17 subunit, putative</fullName>
    </submittedName>
</protein>
<sequence length="250" mass="26269">METEAAAENAEPCPSFLSSRQEEGGSPSGRDASRPPKSGGARTTSSGAEALRLPRAHAIRIIKGALPPNVRLHGKAVTALMRCSAIFLLALADASSAAGGGARKTVGPNEVLAGLRSMGYDKIAADIEEHMRCEAEGYSRGSEVAHATNSGVHTTDENSPTAPAIEALNSSDAETEDRVLAVGEGEKGRSRDGGETDEELSGEEERKLLEEDRDEEQGTDALDAMMQVVEGVLAEHEPYSEGQADPVLQF</sequence>
<evidence type="ECO:0000256" key="2">
    <source>
        <dbReference type="ARBA" id="ARBA00023242"/>
    </source>
</evidence>
<accession>A0A0F7U6X5</accession>
<reference evidence="4" key="1">
    <citation type="journal article" date="2015" name="PLoS ONE">
        <title>Comprehensive Evaluation of Toxoplasma gondii VEG and Neospora caninum LIV Genomes with Tachyzoite Stage Transcriptome and Proteome Defines Novel Transcript Features.</title>
        <authorList>
            <person name="Ramaprasad A."/>
            <person name="Mourier T."/>
            <person name="Naeem R."/>
            <person name="Malas T.B."/>
            <person name="Moussa E."/>
            <person name="Panigrahi A."/>
            <person name="Vermont S.J."/>
            <person name="Otto T.D."/>
            <person name="Wastling J."/>
            <person name="Pain A."/>
        </authorList>
    </citation>
    <scope>NUCLEOTIDE SEQUENCE</scope>
    <source>
        <strain evidence="4">Liverpool</strain>
    </source>
</reference>
<dbReference type="GO" id="GO:0008622">
    <property type="term" value="C:epsilon DNA polymerase complex"/>
    <property type="evidence" value="ECO:0007669"/>
    <property type="project" value="TreeGrafter"/>
</dbReference>
<dbReference type="SUPFAM" id="SSF47113">
    <property type="entry name" value="Histone-fold"/>
    <property type="match status" value="1"/>
</dbReference>
<evidence type="ECO:0000256" key="3">
    <source>
        <dbReference type="SAM" id="MobiDB-lite"/>
    </source>
</evidence>
<dbReference type="GO" id="GO:0031507">
    <property type="term" value="P:heterochromatin formation"/>
    <property type="evidence" value="ECO:0007669"/>
    <property type="project" value="TreeGrafter"/>
</dbReference>